<reference evidence="6 7" key="1">
    <citation type="submission" date="2016-08" db="EMBL/GenBank/DDBJ databases">
        <title>Draft genome of the agarase producing Sphingomonas sp. MCT13.</title>
        <authorList>
            <person name="D'Andrea M.M."/>
            <person name="Rossolini G.M."/>
            <person name="Thaller M.C."/>
        </authorList>
    </citation>
    <scope>NUCLEOTIDE SEQUENCE [LARGE SCALE GENOMIC DNA]</scope>
    <source>
        <strain evidence="6 7">MCT13</strain>
    </source>
</reference>
<dbReference type="GO" id="GO:0043565">
    <property type="term" value="F:sequence-specific DNA binding"/>
    <property type="evidence" value="ECO:0007669"/>
    <property type="project" value="TreeGrafter"/>
</dbReference>
<dbReference type="GO" id="GO:0009089">
    <property type="term" value="P:lysine biosynthetic process via diaminopimelate"/>
    <property type="evidence" value="ECO:0007669"/>
    <property type="project" value="TreeGrafter"/>
</dbReference>
<dbReference type="InterPro" id="IPR036390">
    <property type="entry name" value="WH_DNA-bd_sf"/>
</dbReference>
<dbReference type="Proteomes" id="UP000094487">
    <property type="component" value="Unassembled WGS sequence"/>
</dbReference>
<feature type="domain" description="HTH lysR-type" evidence="5">
    <location>
        <begin position="1"/>
        <end position="58"/>
    </location>
</feature>
<dbReference type="SUPFAM" id="SSF53850">
    <property type="entry name" value="Periplasmic binding protein-like II"/>
    <property type="match status" value="1"/>
</dbReference>
<dbReference type="OrthoDB" id="8479870at2"/>
<name>A0A1E3LY53_9SPHN</name>
<dbReference type="InterPro" id="IPR036388">
    <property type="entry name" value="WH-like_DNA-bd_sf"/>
</dbReference>
<dbReference type="GO" id="GO:0010628">
    <property type="term" value="P:positive regulation of gene expression"/>
    <property type="evidence" value="ECO:0007669"/>
    <property type="project" value="TreeGrafter"/>
</dbReference>
<evidence type="ECO:0000256" key="2">
    <source>
        <dbReference type="ARBA" id="ARBA00023015"/>
    </source>
</evidence>
<comment type="caution">
    <text evidence="6">The sequence shown here is derived from an EMBL/GenBank/DDBJ whole genome shotgun (WGS) entry which is preliminary data.</text>
</comment>
<dbReference type="PANTHER" id="PTHR30427">
    <property type="entry name" value="TRANSCRIPTIONAL ACTIVATOR PROTEIN LYSR"/>
    <property type="match status" value="1"/>
</dbReference>
<dbReference type="GO" id="GO:0003700">
    <property type="term" value="F:DNA-binding transcription factor activity"/>
    <property type="evidence" value="ECO:0007669"/>
    <property type="project" value="InterPro"/>
</dbReference>
<dbReference type="Gene3D" id="3.40.190.290">
    <property type="match status" value="1"/>
</dbReference>
<dbReference type="Pfam" id="PF00126">
    <property type="entry name" value="HTH_1"/>
    <property type="match status" value="1"/>
</dbReference>
<keyword evidence="3" id="KW-0238">DNA-binding</keyword>
<dbReference type="EMBL" id="MDDS01000013">
    <property type="protein sequence ID" value="ODP38717.1"/>
    <property type="molecule type" value="Genomic_DNA"/>
</dbReference>
<sequence>MRVRQIEVFHAVYVSGSISAAARTLQVSQPSVSKVLHHAEDQLGFKLFALVRGRLVPTDEGHALFREVDEAFERLRSLQQTAKNIRTHGGGHIRLAVVPSLGLSVAPRAIARFRARHPGVTFDVQTLHHDELFRSLYERESDLAIAYNPPAHSRMTCIPLGQAELAVLFERKAFSAPGSRFPLSRLDGSDVIGLASSGPIGDLLDAELKRQNVVIREVVSAQTFYVAAALARYGAGVTIVDEFTARASVTLDMGFLPLEPAVRFNIGCVHLEDRPISAVSSEFVSHFKEALSDDRDVPAAA</sequence>
<dbReference type="SUPFAM" id="SSF46785">
    <property type="entry name" value="Winged helix' DNA-binding domain"/>
    <property type="match status" value="1"/>
</dbReference>
<keyword evidence="2" id="KW-0805">Transcription regulation</keyword>
<evidence type="ECO:0000256" key="4">
    <source>
        <dbReference type="ARBA" id="ARBA00023163"/>
    </source>
</evidence>
<comment type="similarity">
    <text evidence="1">Belongs to the LysR transcriptional regulatory family.</text>
</comment>
<dbReference type="RefSeq" id="WP_069319805.1">
    <property type="nucleotide sequence ID" value="NZ_MDDS01000013.1"/>
</dbReference>
<dbReference type="AlphaFoldDB" id="A0A1E3LY53"/>
<dbReference type="Gene3D" id="1.10.10.10">
    <property type="entry name" value="Winged helix-like DNA-binding domain superfamily/Winged helix DNA-binding domain"/>
    <property type="match status" value="1"/>
</dbReference>
<dbReference type="InterPro" id="IPR005119">
    <property type="entry name" value="LysR_subst-bd"/>
</dbReference>
<evidence type="ECO:0000256" key="3">
    <source>
        <dbReference type="ARBA" id="ARBA00023125"/>
    </source>
</evidence>
<dbReference type="InterPro" id="IPR000847">
    <property type="entry name" value="LysR_HTH_N"/>
</dbReference>
<evidence type="ECO:0000256" key="1">
    <source>
        <dbReference type="ARBA" id="ARBA00009437"/>
    </source>
</evidence>
<organism evidence="6 7">
    <name type="scientific">Sphingomonas turrisvirgatae</name>
    <dbReference type="NCBI Taxonomy" id="1888892"/>
    <lineage>
        <taxon>Bacteria</taxon>
        <taxon>Pseudomonadati</taxon>
        <taxon>Pseudomonadota</taxon>
        <taxon>Alphaproteobacteria</taxon>
        <taxon>Sphingomonadales</taxon>
        <taxon>Sphingomonadaceae</taxon>
        <taxon>Sphingomonas</taxon>
    </lineage>
</organism>
<dbReference type="Pfam" id="PF03466">
    <property type="entry name" value="LysR_substrate"/>
    <property type="match status" value="1"/>
</dbReference>
<evidence type="ECO:0000313" key="7">
    <source>
        <dbReference type="Proteomes" id="UP000094487"/>
    </source>
</evidence>
<keyword evidence="7" id="KW-1185">Reference proteome</keyword>
<keyword evidence="4" id="KW-0804">Transcription</keyword>
<dbReference type="PROSITE" id="PS50931">
    <property type="entry name" value="HTH_LYSR"/>
    <property type="match status" value="1"/>
</dbReference>
<protein>
    <recommendedName>
        <fullName evidence="5">HTH lysR-type domain-containing protein</fullName>
    </recommendedName>
</protein>
<evidence type="ECO:0000313" key="6">
    <source>
        <dbReference type="EMBL" id="ODP38717.1"/>
    </source>
</evidence>
<accession>A0A1E3LY53</accession>
<dbReference type="PANTHER" id="PTHR30427:SF1">
    <property type="entry name" value="TRANSCRIPTIONAL ACTIVATOR PROTEIN LYSR"/>
    <property type="match status" value="1"/>
</dbReference>
<gene>
    <name evidence="6" type="ORF">BFL28_01435</name>
</gene>
<proteinExistence type="inferred from homology"/>
<dbReference type="STRING" id="1888892.BFL28_01435"/>
<evidence type="ECO:0000259" key="5">
    <source>
        <dbReference type="PROSITE" id="PS50931"/>
    </source>
</evidence>